<comment type="caution">
    <text evidence="2">The sequence shown here is derived from an EMBL/GenBank/DDBJ whole genome shotgun (WGS) entry which is preliminary data.</text>
</comment>
<reference evidence="2 3" key="1">
    <citation type="journal article" date="2015" name="Genome Biol. Evol.">
        <title>The genome of winter moth (Operophtera brumata) provides a genomic perspective on sexual dimorphism and phenology.</title>
        <authorList>
            <person name="Derks M.F."/>
            <person name="Smit S."/>
            <person name="Salis L."/>
            <person name="Schijlen E."/>
            <person name="Bossers A."/>
            <person name="Mateman C."/>
            <person name="Pijl A.S."/>
            <person name="de Ridder D."/>
            <person name="Groenen M.A."/>
            <person name="Visser M.E."/>
            <person name="Megens H.J."/>
        </authorList>
    </citation>
    <scope>NUCLEOTIDE SEQUENCE [LARGE SCALE GENOMIC DNA]</scope>
    <source>
        <strain evidence="2">WM2013NL</strain>
        <tissue evidence="2">Head and thorax</tissue>
    </source>
</reference>
<sequence>MSGEPQVKRSKMSALEQLKQYSTVVADTGDFEGHLILLAAGMEQYQHILDKAIKYGKDNGRLSFDKDASISKAIKLISMFAEFGIKKERILIKLASTWEGIQAAK</sequence>
<dbReference type="PANTHER" id="PTHR10683:SF18">
    <property type="entry name" value="TRANSALDOLASE"/>
    <property type="match status" value="1"/>
</dbReference>
<dbReference type="EMBL" id="JTDY01000893">
    <property type="protein sequence ID" value="KOB75528.1"/>
    <property type="molecule type" value="Genomic_DNA"/>
</dbReference>
<evidence type="ECO:0000313" key="2">
    <source>
        <dbReference type="EMBL" id="KOB75528.1"/>
    </source>
</evidence>
<dbReference type="Proteomes" id="UP000037510">
    <property type="component" value="Unassembled WGS sequence"/>
</dbReference>
<dbReference type="STRING" id="104452.A0A0L7LIY9"/>
<accession>A0A0L7LIY9</accession>
<organism evidence="2 3">
    <name type="scientific">Operophtera brumata</name>
    <name type="common">Winter moth</name>
    <name type="synonym">Phalaena brumata</name>
    <dbReference type="NCBI Taxonomy" id="104452"/>
    <lineage>
        <taxon>Eukaryota</taxon>
        <taxon>Metazoa</taxon>
        <taxon>Ecdysozoa</taxon>
        <taxon>Arthropoda</taxon>
        <taxon>Hexapoda</taxon>
        <taxon>Insecta</taxon>
        <taxon>Pterygota</taxon>
        <taxon>Neoptera</taxon>
        <taxon>Endopterygota</taxon>
        <taxon>Lepidoptera</taxon>
        <taxon>Glossata</taxon>
        <taxon>Ditrysia</taxon>
        <taxon>Geometroidea</taxon>
        <taxon>Geometridae</taxon>
        <taxon>Larentiinae</taxon>
        <taxon>Operophtera</taxon>
    </lineage>
</organism>
<dbReference type="GO" id="GO:0004801">
    <property type="term" value="F:transaldolase activity"/>
    <property type="evidence" value="ECO:0007669"/>
    <property type="project" value="TreeGrafter"/>
</dbReference>
<dbReference type="AlphaFoldDB" id="A0A0L7LIY9"/>
<dbReference type="InterPro" id="IPR001585">
    <property type="entry name" value="TAL/FSA"/>
</dbReference>
<proteinExistence type="predicted"/>
<dbReference type="GO" id="GO:0009052">
    <property type="term" value="P:pentose-phosphate shunt, non-oxidative branch"/>
    <property type="evidence" value="ECO:0007669"/>
    <property type="project" value="TreeGrafter"/>
</dbReference>
<dbReference type="Gene3D" id="3.20.20.70">
    <property type="entry name" value="Aldolase class I"/>
    <property type="match status" value="1"/>
</dbReference>
<gene>
    <name evidence="2" type="ORF">OBRU01_07243</name>
</gene>
<dbReference type="SUPFAM" id="SSF51569">
    <property type="entry name" value="Aldolase"/>
    <property type="match status" value="1"/>
</dbReference>
<evidence type="ECO:0000313" key="3">
    <source>
        <dbReference type="Proteomes" id="UP000037510"/>
    </source>
</evidence>
<evidence type="ECO:0000256" key="1">
    <source>
        <dbReference type="ARBA" id="ARBA00023270"/>
    </source>
</evidence>
<dbReference type="UniPathway" id="UPA00115">
    <property type="reaction ID" value="UER00414"/>
</dbReference>
<keyword evidence="1" id="KW-0704">Schiff base</keyword>
<dbReference type="Pfam" id="PF00923">
    <property type="entry name" value="TAL_FSA"/>
    <property type="match status" value="1"/>
</dbReference>
<protein>
    <submittedName>
        <fullName evidence="2">Transaldolase</fullName>
    </submittedName>
</protein>
<keyword evidence="3" id="KW-1185">Reference proteome</keyword>
<dbReference type="GO" id="GO:0005975">
    <property type="term" value="P:carbohydrate metabolic process"/>
    <property type="evidence" value="ECO:0007669"/>
    <property type="project" value="InterPro"/>
</dbReference>
<dbReference type="PANTHER" id="PTHR10683">
    <property type="entry name" value="TRANSALDOLASE"/>
    <property type="match status" value="1"/>
</dbReference>
<name>A0A0L7LIY9_OPEBR</name>
<dbReference type="InterPro" id="IPR013785">
    <property type="entry name" value="Aldolase_TIM"/>
</dbReference>